<dbReference type="Gene3D" id="3.90.190.10">
    <property type="entry name" value="Protein tyrosine phosphatase superfamily"/>
    <property type="match status" value="1"/>
</dbReference>
<evidence type="ECO:0000259" key="6">
    <source>
        <dbReference type="PROSITE" id="PS50054"/>
    </source>
</evidence>
<dbReference type="InterPro" id="IPR000387">
    <property type="entry name" value="Tyr_Pase_dom"/>
</dbReference>
<dbReference type="GO" id="GO:0017017">
    <property type="term" value="F:MAP kinase tyrosine/serine/threonine phosphatase activity"/>
    <property type="evidence" value="ECO:0007669"/>
    <property type="project" value="TreeGrafter"/>
</dbReference>
<feature type="region of interest" description="Disordered" evidence="5">
    <location>
        <begin position="386"/>
        <end position="410"/>
    </location>
</feature>
<dbReference type="Pfam" id="PF00782">
    <property type="entry name" value="DSPc"/>
    <property type="match status" value="1"/>
</dbReference>
<dbReference type="PROSITE" id="PS50056">
    <property type="entry name" value="TYR_PHOSPHATASE_2"/>
    <property type="match status" value="1"/>
</dbReference>
<sequence length="734" mass="79793">MYHKGSVTVAGEFLIVFSCVPGGFVCFRAECSKLCWFGQERDPNEGTSTRSDPTTCELERLLDECLRETVSQTTGGGALSRPGAVIHPETDRSVYLRYGFEKILGVCTFSYLNEPELFTGSLSSSPWVWLSSPFSSSSTTRTLGTTTWAVSREFPFPEVPAHPSIILPHVTIGSRADALNQTLYGHHGFTHVLNVSIDCPTSPHVPPERFMRIPILDNHTALILPHLNEAFRFIDDAKETQGQVLVHCAAGISRSPTVVIAYLMYSRRMQMRDAYEFVRSKRSSIAPNFNFLGQLLELNSQLFPSSSPGQSVTGLGEPMSTQQAKHLESRHSGPMDPSCKPPTGLPSPILSASPKHVGTKKRERPTFFSMKAPPYGGSEFARPFGGVHSSQPSPTESHMVGSPSEGKRSRVSLFNPSPAWTTSEQLLPSPCTEISQLHLSSPSDPHRGLAQTLVLQPSMDSLHYEPCSVGGSGETASSLLSSTNGRWRRSLTSLGMSGVSPGPIRPTLLAERRVSSQQSAPSTPSRFTSEQLWHRGGLQLNLPSPGSVAPSQTSSVPFTRDYSPIAERSTEPSTEHHELQQCAFQSSPSNSLGAVMNFGLNRLSELPDCQHSGRPTDSSPVLCNLRLSQSAPSCSRSFCWPVSQEVSHTGNHSDGTTVESPFLVVLQSSILWNPPWSSLTRLRTHALGLELSCRQEETLSQCVPAELSLPCSHIVRSSLSASTGNLCTRTLAAL</sequence>
<feature type="domain" description="Tyrosine-protein phosphatase" evidence="6">
    <location>
        <begin position="162"/>
        <end position="304"/>
    </location>
</feature>
<evidence type="ECO:0000259" key="7">
    <source>
        <dbReference type="PROSITE" id="PS50056"/>
    </source>
</evidence>
<dbReference type="STRING" id="46835.A0A504YWB9"/>
<dbReference type="GO" id="GO:0033550">
    <property type="term" value="F:MAP kinase tyrosine phosphatase activity"/>
    <property type="evidence" value="ECO:0007669"/>
    <property type="project" value="TreeGrafter"/>
</dbReference>
<dbReference type="InterPro" id="IPR000340">
    <property type="entry name" value="Dual-sp_phosphatase_cat-dom"/>
</dbReference>
<dbReference type="SMART" id="SM00195">
    <property type="entry name" value="DSPc"/>
    <property type="match status" value="1"/>
</dbReference>
<keyword evidence="4" id="KW-0904">Protein phosphatase</keyword>
<dbReference type="InterPro" id="IPR020422">
    <property type="entry name" value="TYR_PHOSPHATASE_DUAL_dom"/>
</dbReference>
<evidence type="ECO:0000313" key="9">
    <source>
        <dbReference type="Proteomes" id="UP000316759"/>
    </source>
</evidence>
<dbReference type="GO" id="GO:0043409">
    <property type="term" value="P:negative regulation of MAPK cascade"/>
    <property type="evidence" value="ECO:0007669"/>
    <property type="project" value="TreeGrafter"/>
</dbReference>
<dbReference type="EMBL" id="SUNJ01002079">
    <property type="protein sequence ID" value="TPP66252.1"/>
    <property type="molecule type" value="Genomic_DNA"/>
</dbReference>
<reference evidence="8 9" key="1">
    <citation type="submission" date="2019-04" db="EMBL/GenBank/DDBJ databases">
        <title>Annotation for the trematode Fasciola gigantica.</title>
        <authorList>
            <person name="Choi Y.-J."/>
        </authorList>
    </citation>
    <scope>NUCLEOTIDE SEQUENCE [LARGE SCALE GENOMIC DNA]</scope>
    <source>
        <strain evidence="8">Uganda_cow_1</strain>
    </source>
</reference>
<protein>
    <recommendedName>
        <fullName evidence="2">protein-tyrosine-phosphatase</fullName>
        <ecNumber evidence="2">3.1.3.48</ecNumber>
    </recommendedName>
</protein>
<dbReference type="GO" id="GO:0008330">
    <property type="term" value="F:protein tyrosine/threonine phosphatase activity"/>
    <property type="evidence" value="ECO:0007669"/>
    <property type="project" value="TreeGrafter"/>
</dbReference>
<evidence type="ECO:0000256" key="5">
    <source>
        <dbReference type="SAM" id="MobiDB-lite"/>
    </source>
</evidence>
<dbReference type="Proteomes" id="UP000316759">
    <property type="component" value="Unassembled WGS sequence"/>
</dbReference>
<name>A0A504YWB9_FASGI</name>
<feature type="region of interest" description="Disordered" evidence="5">
    <location>
        <begin position="306"/>
        <end position="362"/>
    </location>
</feature>
<dbReference type="SUPFAM" id="SSF52799">
    <property type="entry name" value="(Phosphotyrosine protein) phosphatases II"/>
    <property type="match status" value="1"/>
</dbReference>
<organism evidence="8 9">
    <name type="scientific">Fasciola gigantica</name>
    <name type="common">Giant liver fluke</name>
    <dbReference type="NCBI Taxonomy" id="46835"/>
    <lineage>
        <taxon>Eukaryota</taxon>
        <taxon>Metazoa</taxon>
        <taxon>Spiralia</taxon>
        <taxon>Lophotrochozoa</taxon>
        <taxon>Platyhelminthes</taxon>
        <taxon>Trematoda</taxon>
        <taxon>Digenea</taxon>
        <taxon>Plagiorchiida</taxon>
        <taxon>Echinostomata</taxon>
        <taxon>Echinostomatoidea</taxon>
        <taxon>Fasciolidae</taxon>
        <taxon>Fasciola</taxon>
    </lineage>
</organism>
<dbReference type="PROSITE" id="PS00383">
    <property type="entry name" value="TYR_PHOSPHATASE_1"/>
    <property type="match status" value="1"/>
</dbReference>
<dbReference type="PANTHER" id="PTHR10159">
    <property type="entry name" value="DUAL SPECIFICITY PROTEIN PHOSPHATASE"/>
    <property type="match status" value="1"/>
</dbReference>
<dbReference type="AlphaFoldDB" id="A0A504YWB9"/>
<dbReference type="InterPro" id="IPR016130">
    <property type="entry name" value="Tyr_Pase_AS"/>
</dbReference>
<evidence type="ECO:0000256" key="1">
    <source>
        <dbReference type="ARBA" id="ARBA00008601"/>
    </source>
</evidence>
<dbReference type="PROSITE" id="PS50054">
    <property type="entry name" value="TYR_PHOSPHATASE_DUAL"/>
    <property type="match status" value="1"/>
</dbReference>
<evidence type="ECO:0000256" key="2">
    <source>
        <dbReference type="ARBA" id="ARBA00013064"/>
    </source>
</evidence>
<accession>A0A504YWB9</accession>
<feature type="domain" description="Tyrosine specific protein phosphatases" evidence="7">
    <location>
        <begin position="231"/>
        <end position="285"/>
    </location>
</feature>
<comment type="caution">
    <text evidence="8">The sequence shown here is derived from an EMBL/GenBank/DDBJ whole genome shotgun (WGS) entry which is preliminary data.</text>
</comment>
<evidence type="ECO:0000256" key="4">
    <source>
        <dbReference type="ARBA" id="ARBA00022912"/>
    </source>
</evidence>
<evidence type="ECO:0000256" key="3">
    <source>
        <dbReference type="ARBA" id="ARBA00022801"/>
    </source>
</evidence>
<keyword evidence="9" id="KW-1185">Reference proteome</keyword>
<dbReference type="GO" id="GO:0005737">
    <property type="term" value="C:cytoplasm"/>
    <property type="evidence" value="ECO:0007669"/>
    <property type="project" value="TreeGrafter"/>
</dbReference>
<evidence type="ECO:0000313" key="8">
    <source>
        <dbReference type="EMBL" id="TPP66252.1"/>
    </source>
</evidence>
<dbReference type="OrthoDB" id="426001at2759"/>
<dbReference type="EC" id="3.1.3.48" evidence="2"/>
<keyword evidence="3" id="KW-0378">Hydrolase</keyword>
<comment type="similarity">
    <text evidence="1">Belongs to the protein-tyrosine phosphatase family. Non-receptor class dual specificity subfamily.</text>
</comment>
<feature type="compositionally biased region" description="Polar residues" evidence="5">
    <location>
        <begin position="306"/>
        <end position="324"/>
    </location>
</feature>
<dbReference type="InterPro" id="IPR029021">
    <property type="entry name" value="Prot-tyrosine_phosphatase-like"/>
</dbReference>
<proteinExistence type="inferred from homology"/>
<dbReference type="PANTHER" id="PTHR10159:SF533">
    <property type="entry name" value="TYROSINE-PROTEIN PHOSPHATASE VHP-1"/>
    <property type="match status" value="1"/>
</dbReference>
<gene>
    <name evidence="8" type="ORF">FGIG_07458</name>
</gene>